<dbReference type="InterPro" id="IPR000843">
    <property type="entry name" value="HTH_LacI"/>
</dbReference>
<evidence type="ECO:0000313" key="5">
    <source>
        <dbReference type="EMBL" id="BAT61628.1"/>
    </source>
</evidence>
<dbReference type="PANTHER" id="PTHR30146">
    <property type="entry name" value="LACI-RELATED TRANSCRIPTIONAL REPRESSOR"/>
    <property type="match status" value="1"/>
</dbReference>
<dbReference type="KEGG" id="vgo:GJW-30_1_04187"/>
<keyword evidence="6" id="KW-1185">Reference proteome</keyword>
<feature type="domain" description="HTH lacI-type" evidence="4">
    <location>
        <begin position="11"/>
        <end position="65"/>
    </location>
</feature>
<protein>
    <submittedName>
        <fullName evidence="5">Catabolite control protein A</fullName>
    </submittedName>
</protein>
<evidence type="ECO:0000256" key="3">
    <source>
        <dbReference type="ARBA" id="ARBA00023163"/>
    </source>
</evidence>
<dbReference type="CDD" id="cd06273">
    <property type="entry name" value="PBP1_LacI-like"/>
    <property type="match status" value="1"/>
</dbReference>
<evidence type="ECO:0000259" key="4">
    <source>
        <dbReference type="PROSITE" id="PS50932"/>
    </source>
</evidence>
<keyword evidence="1" id="KW-0805">Transcription regulation</keyword>
<dbReference type="EMBL" id="AP014946">
    <property type="protein sequence ID" value="BAT61628.1"/>
    <property type="molecule type" value="Genomic_DNA"/>
</dbReference>
<dbReference type="Gene3D" id="1.10.260.40">
    <property type="entry name" value="lambda repressor-like DNA-binding domains"/>
    <property type="match status" value="1"/>
</dbReference>
<dbReference type="Pfam" id="PF13377">
    <property type="entry name" value="Peripla_BP_3"/>
    <property type="match status" value="1"/>
</dbReference>
<dbReference type="SUPFAM" id="SSF47413">
    <property type="entry name" value="lambda repressor-like DNA-binding domains"/>
    <property type="match status" value="1"/>
</dbReference>
<keyword evidence="3" id="KW-0804">Transcription</keyword>
<dbReference type="CDD" id="cd01392">
    <property type="entry name" value="HTH_LacI"/>
    <property type="match status" value="1"/>
</dbReference>
<dbReference type="GO" id="GO:0003700">
    <property type="term" value="F:DNA-binding transcription factor activity"/>
    <property type="evidence" value="ECO:0007669"/>
    <property type="project" value="TreeGrafter"/>
</dbReference>
<dbReference type="OrthoDB" id="7170131at2"/>
<dbReference type="PROSITE" id="PS50932">
    <property type="entry name" value="HTH_LACI_2"/>
    <property type="match status" value="1"/>
</dbReference>
<evidence type="ECO:0000256" key="1">
    <source>
        <dbReference type="ARBA" id="ARBA00023015"/>
    </source>
</evidence>
<organism evidence="5 6">
    <name type="scientific">Variibacter gotjawalensis</name>
    <dbReference type="NCBI Taxonomy" id="1333996"/>
    <lineage>
        <taxon>Bacteria</taxon>
        <taxon>Pseudomonadati</taxon>
        <taxon>Pseudomonadota</taxon>
        <taxon>Alphaproteobacteria</taxon>
        <taxon>Hyphomicrobiales</taxon>
        <taxon>Nitrobacteraceae</taxon>
        <taxon>Variibacter</taxon>
    </lineage>
</organism>
<dbReference type="SMART" id="SM00354">
    <property type="entry name" value="HTH_LACI"/>
    <property type="match status" value="1"/>
</dbReference>
<dbReference type="Gene3D" id="3.40.50.2300">
    <property type="match status" value="2"/>
</dbReference>
<dbReference type="Proteomes" id="UP000236884">
    <property type="component" value="Chromosome"/>
</dbReference>
<reference evidence="5 6" key="1">
    <citation type="submission" date="2015-08" db="EMBL/GenBank/DDBJ databases">
        <title>Investigation of the bacterial diversity of lava forest soil.</title>
        <authorList>
            <person name="Lee J.S."/>
        </authorList>
    </citation>
    <scope>NUCLEOTIDE SEQUENCE [LARGE SCALE GENOMIC DNA]</scope>
    <source>
        <strain evidence="5 6">GJW-30</strain>
    </source>
</reference>
<name>A0A0S3Q0A1_9BRAD</name>
<evidence type="ECO:0000313" key="6">
    <source>
        <dbReference type="Proteomes" id="UP000236884"/>
    </source>
</evidence>
<dbReference type="GO" id="GO:0000976">
    <property type="term" value="F:transcription cis-regulatory region binding"/>
    <property type="evidence" value="ECO:0007669"/>
    <property type="project" value="TreeGrafter"/>
</dbReference>
<evidence type="ECO:0000256" key="2">
    <source>
        <dbReference type="ARBA" id="ARBA00023125"/>
    </source>
</evidence>
<dbReference type="PANTHER" id="PTHR30146:SF138">
    <property type="entry name" value="TRANSCRIPTIONAL REGULATORY PROTEIN"/>
    <property type="match status" value="1"/>
</dbReference>
<dbReference type="SUPFAM" id="SSF53822">
    <property type="entry name" value="Periplasmic binding protein-like I"/>
    <property type="match status" value="1"/>
</dbReference>
<proteinExistence type="predicted"/>
<dbReference type="PROSITE" id="PS00356">
    <property type="entry name" value="HTH_LACI_1"/>
    <property type="match status" value="1"/>
</dbReference>
<gene>
    <name evidence="5" type="primary">ccpA_2</name>
    <name evidence="5" type="ORF">GJW-30_1_04187</name>
</gene>
<dbReference type="InterPro" id="IPR010982">
    <property type="entry name" value="Lambda_DNA-bd_dom_sf"/>
</dbReference>
<accession>A0A0S3Q0A1</accession>
<dbReference type="Pfam" id="PF00356">
    <property type="entry name" value="LacI"/>
    <property type="match status" value="1"/>
</dbReference>
<dbReference type="InterPro" id="IPR028082">
    <property type="entry name" value="Peripla_BP_I"/>
</dbReference>
<dbReference type="AlphaFoldDB" id="A0A0S3Q0A1"/>
<keyword evidence="2" id="KW-0238">DNA-binding</keyword>
<sequence length="342" mass="36882">MRPKRTPSGRVRVQDVAKAVGVSGATVSRALNRSGPVTPKLRRQIEEAARKLGYVLNGRSRAVLSRETPVIGAIIPHLENTSFAAAAEAMQERLADSGYGFVLASNGYSRETEFAKVKALVAHGVAGVILVGGEHDTETLNYLYDHSVPFVFTWTITPGMPSVGFDNAEAAARIANHLLDLGHTRFGVIAGLTWDNDRARSRLEGVRAALAARGLPLLDEALIERPYRIVEGQLAARALLSVKRKPTAIYCGNDLLAFGALIECNLQGIRVPQDLSITGFDDLDFASQIRPGLTTLHIPAKEIGERAVDYLLAKIAGTPTPLIVEVPVGLMVRDTTAPPRRE</sequence>
<dbReference type="InterPro" id="IPR046335">
    <property type="entry name" value="LacI/GalR-like_sensor"/>
</dbReference>